<reference evidence="1" key="1">
    <citation type="journal article" date="2023" name="GigaByte">
        <title>Genome assembly of the bearded iris, Iris pallida Lam.</title>
        <authorList>
            <person name="Bruccoleri R.E."/>
            <person name="Oakeley E.J."/>
            <person name="Faust A.M.E."/>
            <person name="Altorfer M."/>
            <person name="Dessus-Babus S."/>
            <person name="Burckhardt D."/>
            <person name="Oertli M."/>
            <person name="Naumann U."/>
            <person name="Petersen F."/>
            <person name="Wong J."/>
        </authorList>
    </citation>
    <scope>NUCLEOTIDE SEQUENCE</scope>
    <source>
        <strain evidence="1">GSM-AAB239-AS_SAM_17_03QT</strain>
    </source>
</reference>
<dbReference type="GO" id="GO:0016301">
    <property type="term" value="F:kinase activity"/>
    <property type="evidence" value="ECO:0007669"/>
    <property type="project" value="UniProtKB-KW"/>
</dbReference>
<protein>
    <submittedName>
        <fullName evidence="1">Proline-rich receptor-like protein kinase PERK9</fullName>
    </submittedName>
</protein>
<accession>A0AAX6HU81</accession>
<keyword evidence="2" id="KW-1185">Reference proteome</keyword>
<proteinExistence type="predicted"/>
<gene>
    <name evidence="1" type="ORF">M6B38_117135</name>
</gene>
<evidence type="ECO:0000313" key="1">
    <source>
        <dbReference type="EMBL" id="KAJ6843825.1"/>
    </source>
</evidence>
<keyword evidence="1" id="KW-0808">Transferase</keyword>
<evidence type="ECO:0000313" key="2">
    <source>
        <dbReference type="Proteomes" id="UP001140949"/>
    </source>
</evidence>
<keyword evidence="1" id="KW-0675">Receptor</keyword>
<comment type="caution">
    <text evidence="1">The sequence shown here is derived from an EMBL/GenBank/DDBJ whole genome shotgun (WGS) entry which is preliminary data.</text>
</comment>
<organism evidence="1 2">
    <name type="scientific">Iris pallida</name>
    <name type="common">Sweet iris</name>
    <dbReference type="NCBI Taxonomy" id="29817"/>
    <lineage>
        <taxon>Eukaryota</taxon>
        <taxon>Viridiplantae</taxon>
        <taxon>Streptophyta</taxon>
        <taxon>Embryophyta</taxon>
        <taxon>Tracheophyta</taxon>
        <taxon>Spermatophyta</taxon>
        <taxon>Magnoliopsida</taxon>
        <taxon>Liliopsida</taxon>
        <taxon>Asparagales</taxon>
        <taxon>Iridaceae</taxon>
        <taxon>Iridoideae</taxon>
        <taxon>Irideae</taxon>
        <taxon>Iris</taxon>
    </lineage>
</organism>
<dbReference type="EMBL" id="JANAVB010006993">
    <property type="protein sequence ID" value="KAJ6843825.1"/>
    <property type="molecule type" value="Genomic_DNA"/>
</dbReference>
<dbReference type="Proteomes" id="UP001140949">
    <property type="component" value="Unassembled WGS sequence"/>
</dbReference>
<name>A0AAX6HU81_IRIPA</name>
<sequence>MVLMVDSTEVAWGGLTAGMAPLVWETTGDARDRAPAVVRGEARQCCSRRWCRSPARVCWPEGESPARGNESEGYGNVCSSGRRRVVSWRHGNADVEERPDSR</sequence>
<keyword evidence="1" id="KW-0418">Kinase</keyword>
<reference evidence="1" key="2">
    <citation type="submission" date="2023-04" db="EMBL/GenBank/DDBJ databases">
        <authorList>
            <person name="Bruccoleri R.E."/>
            <person name="Oakeley E.J."/>
            <person name="Faust A.-M."/>
            <person name="Dessus-Babus S."/>
            <person name="Altorfer M."/>
            <person name="Burckhardt D."/>
            <person name="Oertli M."/>
            <person name="Naumann U."/>
            <person name="Petersen F."/>
            <person name="Wong J."/>
        </authorList>
    </citation>
    <scope>NUCLEOTIDE SEQUENCE</scope>
    <source>
        <strain evidence="1">GSM-AAB239-AS_SAM_17_03QT</strain>
        <tissue evidence="1">Leaf</tissue>
    </source>
</reference>
<dbReference type="AlphaFoldDB" id="A0AAX6HU81"/>